<accession>A0A1T5KBE1</accession>
<dbReference type="RefSeq" id="WP_185145721.1">
    <property type="nucleotide sequence ID" value="NZ_FUZU01000001.1"/>
</dbReference>
<keyword evidence="2" id="KW-1185">Reference proteome</keyword>
<proteinExistence type="predicted"/>
<evidence type="ECO:0000313" key="2">
    <source>
        <dbReference type="Proteomes" id="UP000190961"/>
    </source>
</evidence>
<organism evidence="1 2">
    <name type="scientific">Ohtaekwangia koreensis</name>
    <dbReference type="NCBI Taxonomy" id="688867"/>
    <lineage>
        <taxon>Bacteria</taxon>
        <taxon>Pseudomonadati</taxon>
        <taxon>Bacteroidota</taxon>
        <taxon>Cytophagia</taxon>
        <taxon>Cytophagales</taxon>
        <taxon>Fulvivirgaceae</taxon>
        <taxon>Ohtaekwangia</taxon>
    </lineage>
</organism>
<dbReference type="EMBL" id="FUZU01000001">
    <property type="protein sequence ID" value="SKC61062.1"/>
    <property type="molecule type" value="Genomic_DNA"/>
</dbReference>
<reference evidence="1 2" key="1">
    <citation type="submission" date="2017-02" db="EMBL/GenBank/DDBJ databases">
        <authorList>
            <person name="Peterson S.W."/>
        </authorList>
    </citation>
    <scope>NUCLEOTIDE SEQUENCE [LARGE SCALE GENOMIC DNA]</scope>
    <source>
        <strain evidence="1 2">DSM 25262</strain>
    </source>
</reference>
<evidence type="ECO:0000313" key="1">
    <source>
        <dbReference type="EMBL" id="SKC61062.1"/>
    </source>
</evidence>
<dbReference type="AlphaFoldDB" id="A0A1T5KBE1"/>
<gene>
    <name evidence="1" type="ORF">SAMN05660236_2011</name>
</gene>
<sequence>MKSGRLLISLSLIIAAILHLTGCSSGKKAYERGDYYEAVMRSVSRLRQNPDHSKSLETLKNAYPLAVEFFETQAKNDIASNTNFKWKNAIQSYNSINQMYEAIRQCPGCMKVVKSPVNYYTEIGPLKEKAADESYNAGIEALMKGNRNDAKRAYFNFADAQNYVPGFKDVIEYLDKAKDEATLKVVVEQIPVPARYNLSGGFFQDKIEEFLHNNYTEQTFIKFYTPEEAKSVSLPYADHIMRIQFDDFTVGNSVLKEKEEVVTRDSVKVGEAKVNGKNIPVYNTVKAKFTTYRKEVMSAGLLSMVIVDGKTNGVLTHRKFNGEYVWVSQWARFNGDDRALSDQQLSLCKLREQQPPVPQDLFLEFTKPIYNQLIPSIRSFYQNY</sequence>
<dbReference type="STRING" id="688867.SAMN05660236_2011"/>
<dbReference type="Proteomes" id="UP000190961">
    <property type="component" value="Unassembled WGS sequence"/>
</dbReference>
<name>A0A1T5KBE1_9BACT</name>
<protein>
    <submittedName>
        <fullName evidence="1">Uncharacterized protein</fullName>
    </submittedName>
</protein>